<keyword evidence="7" id="KW-0175">Coiled coil</keyword>
<feature type="compositionally biased region" description="Basic and acidic residues" evidence="8">
    <location>
        <begin position="668"/>
        <end position="677"/>
    </location>
</feature>
<proteinExistence type="predicted"/>
<protein>
    <recommendedName>
        <fullName evidence="2">RNA-directed RNA polymerase L</fullName>
        <ecNumber evidence="1">2.7.7.48</ecNumber>
    </recommendedName>
    <alternativeName>
        <fullName evidence="4">Large structural protein</fullName>
    </alternativeName>
    <alternativeName>
        <fullName evidence="6">Replicase</fullName>
    </alternativeName>
    <alternativeName>
        <fullName evidence="5">Transcriptase</fullName>
    </alternativeName>
</protein>
<dbReference type="GO" id="GO:0003968">
    <property type="term" value="F:RNA-directed RNA polymerase activity"/>
    <property type="evidence" value="ECO:0007669"/>
    <property type="project" value="UniProtKB-KW"/>
</dbReference>
<evidence type="ECO:0000256" key="5">
    <source>
        <dbReference type="ARBA" id="ARBA00030436"/>
    </source>
</evidence>
<name>A0AA51BUB8_9VIRU</name>
<feature type="compositionally biased region" description="Polar residues" evidence="8">
    <location>
        <begin position="705"/>
        <end position="717"/>
    </location>
</feature>
<feature type="region of interest" description="Disordered" evidence="8">
    <location>
        <begin position="693"/>
        <end position="746"/>
    </location>
</feature>
<evidence type="ECO:0000256" key="8">
    <source>
        <dbReference type="SAM" id="MobiDB-lite"/>
    </source>
</evidence>
<evidence type="ECO:0000256" key="1">
    <source>
        <dbReference type="ARBA" id="ARBA00012494"/>
    </source>
</evidence>
<feature type="compositionally biased region" description="Polar residues" evidence="8">
    <location>
        <begin position="655"/>
        <end position="667"/>
    </location>
</feature>
<dbReference type="EC" id="2.7.7.48" evidence="1"/>
<dbReference type="EMBL" id="OQ999781">
    <property type="protein sequence ID" value="WMI40181.1"/>
    <property type="molecule type" value="Genomic_RNA"/>
</dbReference>
<keyword evidence="3" id="KW-0808">Transferase</keyword>
<evidence type="ECO:0000256" key="4">
    <source>
        <dbReference type="ARBA" id="ARBA00030285"/>
    </source>
</evidence>
<keyword evidence="10" id="KW-0548">Nucleotidyltransferase</keyword>
<dbReference type="GO" id="GO:0039694">
    <property type="term" value="P:viral RNA genome replication"/>
    <property type="evidence" value="ECO:0007669"/>
    <property type="project" value="InterPro"/>
</dbReference>
<dbReference type="Gene3D" id="3.40.50.1010">
    <property type="entry name" value="5'-nuclease"/>
    <property type="match status" value="1"/>
</dbReference>
<feature type="coiled-coil region" evidence="7">
    <location>
        <begin position="139"/>
        <end position="166"/>
    </location>
</feature>
<feature type="region of interest" description="Disordered" evidence="8">
    <location>
        <begin position="563"/>
        <end position="586"/>
    </location>
</feature>
<organism evidence="10">
    <name type="scientific">Rhizoctonia cerealis bunyavirus</name>
    <dbReference type="NCBI Taxonomy" id="3068840"/>
    <lineage>
        <taxon>Viruses</taxon>
        <taxon>Riboviria</taxon>
        <taxon>Orthornavirae</taxon>
        <taxon>Negarnaviricota</taxon>
        <taxon>Polyploviricotina</taxon>
        <taxon>Ellioviricetes</taxon>
        <taxon>Bunyavirales</taxon>
    </lineage>
</organism>
<sequence>MVKSLSSITYNTLKLAMQQINTSNTSSLRACGRKRMSRGRVQKTSSTRGVSGRSKSQRKAKKCIRKNVKSSHKSHKASVNHKGAKSVLSNCLKKDLEKKHKLEQTFVKLQVNSTAGLRFGIPGKAPKSQSRKFGSKWDSKCLYESRKEARLRREELESQRRQRYDEKMKRKEAKKFDSDGNRVMYCLFFMLRQILDFGGDHFNYWGMEHVFFPGHLNSVGSAIMFLMEKNLIGKLKPKANMKVHYFISKIDSNLNHVSLTAFPCSIECSLEDFIVIGWHLPFYSSEGAESVLKQPTKDGEENSAAILTNLSDEQKDENEFQYGHLAVQSDKVFNLASILAHKIWQESKRPEFSNEYELTYDQLPETGSERSFMVAKKLYYELVSMLRFKQEYSELNAAGLDFSVLEYLLIVTNRCFRQTRVQPLTEFGFDNVTENVVDCLMSMVLNLASDGKAKASLSYEAKTLTEARSKKIAFRKNIEFLLPLFRVKEPFGHLGPATWKRFYLGRLQTASVKFPLNKLATYMTPPSSWDLEKAKSFMPPPADKSKYKNNLFYRPLPTIDESEEEYAPSSAARSPESVTTSIEDQHNSETPIGLHQLKSEFPHLEDSTDPVIQVDFENLAEILSKLKTKPDESSEKRNSSDGHDLNEDIKEENASHLSSPPKQVSTENKLEITSDIRIEEAEKNAERSLIKPLSEAQESARGSPAESSSELNFSDNASPKREEEQEIDWSQAVNEDSDSDDDDPMSKMMTFQFAQSDDPPFIPHHLRDKPEDDEIEIGSMSIRKPSLILQDVVFDDKVEPNESDGMSSLKSYGSQGEVPFDITVGPGVSGGSVLDASELQGSCGFDCAPPGFKRQRNWERHFGLERFKKGWFTSSELAAFYNRYNQIFAVENPDGSIQFPGFHEESDGKATVVLYHFSGEMESGHWYKSEVKEVTFKKKCDHGDKFACPLDCKCSCRGLRCKERRLRLRHTLPEFYETEEKFRTAVETQSKAAEIAQSELKESSCETESGPTNGFYDFPSMLFVEELGTSVSTLTFFSSQLGEYKETTVKISEITDKDFREIKSIIGKIERSAVNWNINLVVETLRCCGCVSRADRAMWLQPEGDYKLVLLCRNCTVLVLFWKGTGNQFVKMHSLLECYYSQDTNLRKKLISSESFPATIQFDLKEPVLNYQMELCFFCNSSWLPVGSYPEPCHTCESKVKSVCKGLESDLFQVSTKTHSLASKGTLKHLDEMNKEDAMEVRSRFQKSPLKIKPEFIECFNCKKEAWLLFSINQESSVTQAASCTECSIWLLTKVVTGEVLCIDQITNSDPDWHRMQFVARIWPKSSAIYYVDDDNTLRLAKSMVTDTLSKSEPEIDSRGSEKSLKAPSQEENQSLESVKSEMKNLDEVHTESSVSHQQSPHQALLNPSEDLKDTTEASNAAQQSVQSEDDDYTDWVSNFSYENLRIAFPRGPISRSKFETDANSFNSPAALPVKEKLSHCVQKLQDKYNTIEISSSTLSSVFASFGDPDKVMYFRLGSGPQDSINHISDEIFEGAVCMSLMDALTLNIMSWNFYSSSSDSDDTDSVELRSVAEEGSSDDDWLALTTSFRQTEDETQSSAASIMQFIEIESEPNWIRVCSKSDAAYVEIAKIINFSTSDVRSVALNMYTSMLLSEKLGRISVETITQKSKYRLTPDSVELVESIMATIEAVVKGSDHERNVQELSIDLYEAMTDNRKESELDLVSDLTFVDSEALGKLKMMSDHPMSTLKRLGQSILTEGDSKLIVFDTNIFVTLFEIGIMVTFPFDMLLLKPVLNEIERLNKSGEKPGLMQFYFDLCRVNRFVVSHTENEAGIGDEAILEHLKTIKNPLIFLTSDRELNEKCRSSQIESVLMPRNTVKMMAESLSVFPLIVSRDWLTTFGLSRIEVDNEGNAFSDGSRDVPFFKIQAKSLRNFSNLPKLGRLNDLVFNSEPYNLLFSSFRSEAYRNQILPESDVESALDSYDSTLIDACNQSPDTFTPTRGPEVQRHIDRLKPDIVFFEQLMSVQSNYQKSCLIRNKSMPEFINTSVSKEHKRDSCWPSELAYVPKAESSIIDIVLNSMPGFDRIQRKSDLPSWALKFDADPIKIERWKKNSNKTFSNSGVIQMEGYESEDKFKYETSVDCNELLFNDFEVEEREVDLVGSSPPMEELRDLMQYNSLKIADCKVIERYSWLLNHLIHDLINISVSAHRVFVNDNNLVNTFYILGPGARNRTASSKRGVRFCFIVPSDHSTYGFYPEHVIPVFDSAKKRLPGLSLLVSRYYYIGVEDLIWKSRLWVNFTLPRFKTDDKKGLIGLYWCMFHSSSNVKKLLSFFKYFNVISLSTFSKLKGLFDKYLRILPKRESEVWLWCRIVSIVKSVIEHNEPLTILGRAEDLPDYLEKNNLYTMPRPQTTSSTHDYQMMFRDISSNVALREEVSLKKIFSKTFSELKHINAAAWQFSVKRYAKHFPHFSSNELSNALSKDFLGFFVTNSNGVNPFKWRKEKNALIFREILSNFYKETKSVLTVSNEDLVPHFLDYCLTKLESRGAFAFISIKPQKDAADREIVVQDFFTKAGHFAMQAIFKHLSSKWEGELVSKSTFDKYSFISRMKFDEKTFFVNDDMAKWSPQDLNEKFIFLINLLDHYAVIPPEFCGLLSRSFEATKNLVLLFDERVRDPHVKWYRPDQLVGKYQDGVLDKSVVSQPFRSREARMSGNLAQDGLFTPVPMTFGWPQGLKHFISSFAHGLASLYTERIFTKMLGFGTTVQTGFHSDDKNTAVTLLKTQLEDQQNLSKILNASDKSVRCFCLGQSKTKSSVSVFPTILKFGEHVRARKVSELVSVYNVEGTILDSYFRQSSNLTASFTFPTFVENHYALLTRCVSVFCLSNRVIEPEVLYSEIVNYLELFFGQTKKAERSHTISYGSRKKVPIYLLAEFGFAADNVWSVLENFKGATEELRDMIVIKQMKNLSEIGKRFQKRVEETLAVSALIDKNAARSLFASESIRISKPSAGVFLKDKDANLNNLFRFKNEKLYSTWSSLKRSLFENGEEVTGAFYSLDEVVGKVMRNLPELPYVDETVAPSKEVYISILKALLDKQEFVMKAESDISGLMTRRQVKSDLSLSNDFIEAQFLVEHGMSARLSFRLRMKWNSIIDDIEKFTKTFSITSIEEFRSMNPVWNQIKRVGVNRNPIFLLYKGRKSFTDVEIITSHERFNAEDLTFRPSPESEPVVIKDWVKSRLSLKKTLDYRLKNFDNLVQMNLNRMLLQESFPVPASFSLNETKWLTKMKNEMFDKAHEMKAFSRICKSIKSYITGQAEDFKRSDIVHIATEYEGTPDSIYYYEIVGEENMFVSRERTRVCCSPNVTAELRSKIRRHFKTVPSDDDQLDHIMRTSLADKRFRSGYVRAITVEVSDKGFVSASVLSSTGALAGRTTQFPLHLRDSNLPGDPFRKKTRLVEISPNSVIIHEFKGEDNVDESPDVIFGSESTVDYFRLAQKVTKALGSVLGNMNLRFCDFNSNPVGNFPHSQCKLNTGTVVYCYKDQSFNKFFKARVKSLSADFITAFRSSLGAGEETVSESSMIYKKRNLMAYCHRVAHLPGGDYLLYAAYKKNKLSKKELNWVINLLSGRGFLLFNEVTKGFLGFSWEIIAKVAKARGINLKNLSEVRQVGIEQAIFPAYAHQPMSFTSDLQHAVRLNDAALRWVEANKKYLEGEVKFTDLTSEDDLAAFKIQNEAILRLTDASKEDCINHIRKNLHALDEALSAEFVEMDAELNELRGGKRNAAMRALKQWCINVISSSPEFQLDYELIGRRFSTDLAGHIALIDTKSRIVIFRNLPGPKPDFDIEIPIIEQLRTAVSGAVPLSFNYQNYAEFAATFEGADLVNLWKEKINEFLNDSESDFNVLSKELSDIVYIEKTFDSEHLEEANYKTWGFSKEVAMDIGKTILLTKSMYTPGHETHHRVKLISSLSQFEKYFSTSPVEFDENSIMKSERFNTVIAKANRDLSSELVDNLVKNTLVGQIVSARLMNNEEASTVNSDLMETDFRKFEIGIPSSNPGALKSAVRVTDTGFKSTSKIWVAMKASLEEFVAPYKTLIDKENMILTWALLKTKPERNTREIALLNSVTLAVSLSDDVLTNNRLKTLFGNPINWRRFTERCQNFWRNQSLNSEERDVENALNSDLASIARRLRIL</sequence>
<reference evidence="10" key="2">
    <citation type="submission" date="2023-05" db="EMBL/GenBank/DDBJ databases">
        <authorList>
            <person name="Li W."/>
        </authorList>
    </citation>
    <scope>NUCLEOTIDE SEQUENCE</scope>
    <source>
        <strain evidence="10">RcBYV-10125-1</strain>
    </source>
</reference>
<evidence type="ECO:0000256" key="3">
    <source>
        <dbReference type="ARBA" id="ARBA00022679"/>
    </source>
</evidence>
<dbReference type="InterPro" id="IPR007099">
    <property type="entry name" value="RNA-dir_pol_NSvirus"/>
</dbReference>
<dbReference type="SUPFAM" id="SSF88723">
    <property type="entry name" value="PIN domain-like"/>
    <property type="match status" value="1"/>
</dbReference>
<evidence type="ECO:0000259" key="9">
    <source>
        <dbReference type="PROSITE" id="PS50525"/>
    </source>
</evidence>
<feature type="region of interest" description="Disordered" evidence="8">
    <location>
        <begin position="1349"/>
        <end position="1382"/>
    </location>
</feature>
<feature type="domain" description="RdRp catalytic" evidence="9">
    <location>
        <begin position="2603"/>
        <end position="2812"/>
    </location>
</feature>
<feature type="compositionally biased region" description="Basic residues" evidence="8">
    <location>
        <begin position="31"/>
        <end position="41"/>
    </location>
</feature>
<keyword evidence="10" id="KW-0696">RNA-directed RNA polymerase</keyword>
<feature type="compositionally biased region" description="Basic and acidic residues" evidence="8">
    <location>
        <begin position="1350"/>
        <end position="1365"/>
    </location>
</feature>
<feature type="region of interest" description="Disordered" evidence="8">
    <location>
        <begin position="24"/>
        <end position="85"/>
    </location>
</feature>
<feature type="compositionally biased region" description="Basic residues" evidence="8">
    <location>
        <begin position="55"/>
        <end position="84"/>
    </location>
</feature>
<dbReference type="PROSITE" id="PS50525">
    <property type="entry name" value="RDRP_SSRNA_NEG_SEG"/>
    <property type="match status" value="1"/>
</dbReference>
<feature type="region of interest" description="Disordered" evidence="8">
    <location>
        <begin position="627"/>
        <end position="646"/>
    </location>
</feature>
<evidence type="ECO:0000256" key="6">
    <source>
        <dbReference type="ARBA" id="ARBA00031012"/>
    </source>
</evidence>
<feature type="compositionally biased region" description="Low complexity" evidence="8">
    <location>
        <begin position="567"/>
        <end position="577"/>
    </location>
</feature>
<feature type="compositionally biased region" description="Basic and acidic residues" evidence="8">
    <location>
        <begin position="628"/>
        <end position="646"/>
    </location>
</feature>
<feature type="region of interest" description="Disordered" evidence="8">
    <location>
        <begin position="651"/>
        <end position="677"/>
    </location>
</feature>
<evidence type="ECO:0000256" key="7">
    <source>
        <dbReference type="SAM" id="Coils"/>
    </source>
</evidence>
<evidence type="ECO:0000256" key="2">
    <source>
        <dbReference type="ARBA" id="ARBA00018602"/>
    </source>
</evidence>
<dbReference type="InterPro" id="IPR029060">
    <property type="entry name" value="PIN-like_dom_sf"/>
</dbReference>
<evidence type="ECO:0000313" key="10">
    <source>
        <dbReference type="EMBL" id="WMI40181.1"/>
    </source>
</evidence>
<reference evidence="10" key="1">
    <citation type="journal article" date="2023" name="Microbiol. Spectr.">
        <title>Extreme Diversity of Mycoviruses Present in Single Strains of Rhizoctonia cerealis, the Pathogen of Wheat Sharp Eyespot.</title>
        <authorList>
            <person name="Li W."/>
            <person name="Sun H."/>
            <person name="Cao S."/>
            <person name="Zhang A."/>
            <person name="Zhang H."/>
            <person name="Shu Y."/>
            <person name="Chen H."/>
        </authorList>
    </citation>
    <scope>NUCLEOTIDE SEQUENCE</scope>
    <source>
        <strain evidence="10">RcBYV-10125-1</strain>
    </source>
</reference>
<accession>A0AA51BUB8</accession>